<keyword evidence="3" id="KW-0812">Transmembrane</keyword>
<keyword evidence="5" id="KW-1185">Reference proteome</keyword>
<dbReference type="OrthoDB" id="166546at2"/>
<evidence type="ECO:0000256" key="2">
    <source>
        <dbReference type="SAM" id="MobiDB-lite"/>
    </source>
</evidence>
<dbReference type="Proteomes" id="UP000248806">
    <property type="component" value="Unassembled WGS sequence"/>
</dbReference>
<gene>
    <name evidence="4" type="ORF">EI42_05959</name>
</gene>
<dbReference type="EMBL" id="QKUF01000043">
    <property type="protein sequence ID" value="PZW19731.1"/>
    <property type="molecule type" value="Genomic_DNA"/>
</dbReference>
<reference evidence="4 5" key="1">
    <citation type="submission" date="2018-06" db="EMBL/GenBank/DDBJ databases">
        <title>Genomic Encyclopedia of Archaeal and Bacterial Type Strains, Phase II (KMG-II): from individual species to whole genera.</title>
        <authorList>
            <person name="Goeker M."/>
        </authorList>
    </citation>
    <scope>NUCLEOTIDE SEQUENCE [LARGE SCALE GENOMIC DNA]</scope>
    <source>
        <strain evidence="4 5">ATCC BAA-1881</strain>
    </source>
</reference>
<evidence type="ECO:0000256" key="3">
    <source>
        <dbReference type="SAM" id="Phobius"/>
    </source>
</evidence>
<feature type="transmembrane region" description="Helical" evidence="3">
    <location>
        <begin position="48"/>
        <end position="72"/>
    </location>
</feature>
<feature type="coiled-coil region" evidence="1">
    <location>
        <begin position="111"/>
        <end position="138"/>
    </location>
</feature>
<sequence>MSDAFDDIQVEEYSSAREEQTVREGEEEPGTEAKEAEQQVPEAHGGPLGCCMGVVIGMMGMLMITVGLSLFIFQRSILGGWALPISLTGAVICGVIGWWVGKKVYREYELSPRQRERLARLEKEYAEKQARRERKRGQTV</sequence>
<accession>A0A326TT73</accession>
<dbReference type="AlphaFoldDB" id="A0A326TT73"/>
<evidence type="ECO:0000256" key="1">
    <source>
        <dbReference type="SAM" id="Coils"/>
    </source>
</evidence>
<keyword evidence="3" id="KW-0472">Membrane</keyword>
<keyword evidence="3" id="KW-1133">Transmembrane helix</keyword>
<keyword evidence="1" id="KW-0175">Coiled coil</keyword>
<organism evidence="4 5">
    <name type="scientific">Thermosporothrix hazakensis</name>
    <dbReference type="NCBI Taxonomy" id="644383"/>
    <lineage>
        <taxon>Bacteria</taxon>
        <taxon>Bacillati</taxon>
        <taxon>Chloroflexota</taxon>
        <taxon>Ktedonobacteria</taxon>
        <taxon>Ktedonobacterales</taxon>
        <taxon>Thermosporotrichaceae</taxon>
        <taxon>Thermosporothrix</taxon>
    </lineage>
</organism>
<name>A0A326TT73_THEHA</name>
<comment type="caution">
    <text evidence="4">The sequence shown here is derived from an EMBL/GenBank/DDBJ whole genome shotgun (WGS) entry which is preliminary data.</text>
</comment>
<proteinExistence type="predicted"/>
<evidence type="ECO:0000313" key="4">
    <source>
        <dbReference type="EMBL" id="PZW19731.1"/>
    </source>
</evidence>
<protein>
    <submittedName>
        <fullName evidence="4">Uncharacterized protein</fullName>
    </submittedName>
</protein>
<feature type="transmembrane region" description="Helical" evidence="3">
    <location>
        <begin position="78"/>
        <end position="100"/>
    </location>
</feature>
<dbReference type="RefSeq" id="WP_111326177.1">
    <property type="nucleotide sequence ID" value="NZ_BIFX01000001.1"/>
</dbReference>
<feature type="compositionally biased region" description="Acidic residues" evidence="2">
    <location>
        <begin position="1"/>
        <end position="10"/>
    </location>
</feature>
<evidence type="ECO:0000313" key="5">
    <source>
        <dbReference type="Proteomes" id="UP000248806"/>
    </source>
</evidence>
<feature type="compositionally biased region" description="Basic and acidic residues" evidence="2">
    <location>
        <begin position="14"/>
        <end position="24"/>
    </location>
</feature>
<feature type="region of interest" description="Disordered" evidence="2">
    <location>
        <begin position="1"/>
        <end position="45"/>
    </location>
</feature>